<gene>
    <name evidence="1" type="ORF">BSTOLATCC_MIC39815</name>
</gene>
<organism evidence="1 2">
    <name type="scientific">Blepharisma stoltei</name>
    <dbReference type="NCBI Taxonomy" id="1481888"/>
    <lineage>
        <taxon>Eukaryota</taxon>
        <taxon>Sar</taxon>
        <taxon>Alveolata</taxon>
        <taxon>Ciliophora</taxon>
        <taxon>Postciliodesmatophora</taxon>
        <taxon>Heterotrichea</taxon>
        <taxon>Heterotrichida</taxon>
        <taxon>Blepharismidae</taxon>
        <taxon>Blepharisma</taxon>
    </lineage>
</organism>
<name>A0AAU9JQ64_9CILI</name>
<evidence type="ECO:0000313" key="1">
    <source>
        <dbReference type="EMBL" id="CAG9325627.1"/>
    </source>
</evidence>
<comment type="caution">
    <text evidence="1">The sequence shown here is derived from an EMBL/GenBank/DDBJ whole genome shotgun (WGS) entry which is preliminary data.</text>
</comment>
<evidence type="ECO:0000313" key="2">
    <source>
        <dbReference type="Proteomes" id="UP001162131"/>
    </source>
</evidence>
<sequence length="71" mass="8921">MAVLHTLACLNYKIKVLFYDEFMKRWSKWRFGDLNYYFTENQQYIQLVNLVKGKNTFCMEIDLKRKKFYWF</sequence>
<proteinExistence type="predicted"/>
<protein>
    <submittedName>
        <fullName evidence="1">Uncharacterized protein</fullName>
    </submittedName>
</protein>
<accession>A0AAU9JQ64</accession>
<dbReference type="EMBL" id="CAJZBQ010000039">
    <property type="protein sequence ID" value="CAG9325627.1"/>
    <property type="molecule type" value="Genomic_DNA"/>
</dbReference>
<keyword evidence="2" id="KW-1185">Reference proteome</keyword>
<dbReference type="AlphaFoldDB" id="A0AAU9JQ64"/>
<dbReference type="Proteomes" id="UP001162131">
    <property type="component" value="Unassembled WGS sequence"/>
</dbReference>
<reference evidence="1" key="1">
    <citation type="submission" date="2021-09" db="EMBL/GenBank/DDBJ databases">
        <authorList>
            <consortium name="AG Swart"/>
            <person name="Singh M."/>
            <person name="Singh A."/>
            <person name="Seah K."/>
            <person name="Emmerich C."/>
        </authorList>
    </citation>
    <scope>NUCLEOTIDE SEQUENCE</scope>
    <source>
        <strain evidence="1">ATCC30299</strain>
    </source>
</reference>